<reference evidence="2 3" key="1">
    <citation type="submission" date="2018-04" db="EMBL/GenBank/DDBJ databases">
        <title>Novel Campyloabacter and Helicobacter Species and Strains.</title>
        <authorList>
            <person name="Mannion A.J."/>
            <person name="Shen Z."/>
            <person name="Fox J.G."/>
        </authorList>
    </citation>
    <scope>NUCLEOTIDE SEQUENCE [LARGE SCALE GENOMIC DNA]</scope>
    <source>
        <strain evidence="2 3">MIT 17-337</strain>
    </source>
</reference>
<evidence type="ECO:0000259" key="1">
    <source>
        <dbReference type="Pfam" id="PF06114"/>
    </source>
</evidence>
<keyword evidence="3" id="KW-1185">Reference proteome</keyword>
<dbReference type="Proteomes" id="UP000256379">
    <property type="component" value="Unassembled WGS sequence"/>
</dbReference>
<dbReference type="PANTHER" id="PTHR43236:SF2">
    <property type="entry name" value="BLL0069 PROTEIN"/>
    <property type="match status" value="1"/>
</dbReference>
<organism evidence="2 3">
    <name type="scientific">Helicobacter didelphidarum</name>
    <dbReference type="NCBI Taxonomy" id="2040648"/>
    <lineage>
        <taxon>Bacteria</taxon>
        <taxon>Pseudomonadati</taxon>
        <taxon>Campylobacterota</taxon>
        <taxon>Epsilonproteobacteria</taxon>
        <taxon>Campylobacterales</taxon>
        <taxon>Helicobacteraceae</taxon>
        <taxon>Helicobacter</taxon>
    </lineage>
</organism>
<protein>
    <recommendedName>
        <fullName evidence="1">IrrE N-terminal-like domain-containing protein</fullName>
    </recommendedName>
</protein>
<dbReference type="Pfam" id="PF06114">
    <property type="entry name" value="Peptidase_M78"/>
    <property type="match status" value="1"/>
</dbReference>
<dbReference type="AlphaFoldDB" id="A0A3D8ILL5"/>
<dbReference type="OrthoDB" id="9796786at2"/>
<dbReference type="EMBL" id="NXLQ01000010">
    <property type="protein sequence ID" value="RDU65806.1"/>
    <property type="molecule type" value="Genomic_DNA"/>
</dbReference>
<dbReference type="RefSeq" id="WP_115543082.1">
    <property type="nucleotide sequence ID" value="NZ_NXLQ01000010.1"/>
</dbReference>
<comment type="caution">
    <text evidence="2">The sequence shown here is derived from an EMBL/GenBank/DDBJ whole genome shotgun (WGS) entry which is preliminary data.</text>
</comment>
<name>A0A3D8ILL5_9HELI</name>
<dbReference type="Gene3D" id="1.10.10.2910">
    <property type="match status" value="1"/>
</dbReference>
<dbReference type="InterPro" id="IPR010359">
    <property type="entry name" value="IrrE_HExxH"/>
</dbReference>
<gene>
    <name evidence="2" type="ORF">CQA53_05800</name>
</gene>
<dbReference type="PANTHER" id="PTHR43236">
    <property type="entry name" value="ANTITOXIN HIGA1"/>
    <property type="match status" value="1"/>
</dbReference>
<evidence type="ECO:0000313" key="2">
    <source>
        <dbReference type="EMBL" id="RDU65806.1"/>
    </source>
</evidence>
<dbReference type="InterPro" id="IPR052345">
    <property type="entry name" value="Rad_response_metalloprotease"/>
</dbReference>
<feature type="domain" description="IrrE N-terminal-like" evidence="1">
    <location>
        <begin position="180"/>
        <end position="279"/>
    </location>
</feature>
<sequence>MLPNAQVINEAISRNNIPIDTMAQSIFKDNANKFLSFLKNPTQSAIKISSTNLVELSQYLNIPFGYLFLQELPKEKIKIPELRSKNNKNSISKTLINSVKESEYKQEWYRDYLISIGEEAKHIKKYYNEQEIIKAITSLINFEKLPKKPYEALNKIIDLLQKENYLIFISSRIHRKNTRSLDIDEFRGYCLYDKYTPVIFLHNQDSYKGKIFTILHELAHIMYRYNGITTSYNRNTKIEKLCNAIAGEILIPKDRILSKWNKNKNIQQNLNELSHEFNLASDEAIATKARWLKLISQKIYDEFIEECKNKPPKKPYAPNNEHKVYKQIIKENSQNFTQAILTQTLNNKLDFNLAMQYLGIKEMKYFKGIREVLKL</sequence>
<proteinExistence type="predicted"/>
<evidence type="ECO:0000313" key="3">
    <source>
        <dbReference type="Proteomes" id="UP000256379"/>
    </source>
</evidence>
<accession>A0A3D8ILL5</accession>